<sequence length="441" mass="48484">MYDVNVTGTTTPSSIGGQHKSTRHMIEFDEYFVGPLDLDKHSKLPYFMRMHGSVLPRMIVPLLLITSWATLITCISKFVRNLGVQTILLTVLGFVVGLALSFRSSTAYERYSDGRKAWATLSVQSRNLARYIWVHVDERPGHEKEDLLAKVTGINLILAFALALKHKLRFEPYQHYPDIASLTSHLDTFAKAASEAPEAHVERSTTPWKRAGEFLGMSMAISNPRKTIKRATKPLGNFPLEILLYLSAYIEGVSANGSLKSPIILGQVMNSIAALTDTQASAERVLTTPLPLGYNILISQIVLIYTYLLPFQLFGALGWVTIPATTAASYIILGLAAIGNELENPFGNDVNDLPLDVYCEQLRKEFDIITATPAPKLDQFWKGGEGDENQNKPLWPLSSSGVDQWRGRSVGDIRSALKAKVVIGDGVLNNTETNGPAVVGA</sequence>
<keyword evidence="7 8" id="KW-0472">Membrane</keyword>
<dbReference type="Pfam" id="PF25539">
    <property type="entry name" value="Bestrophin_2"/>
    <property type="match status" value="1"/>
</dbReference>
<keyword evidence="6" id="KW-0406">Ion transport</keyword>
<dbReference type="InterPro" id="IPR044669">
    <property type="entry name" value="YneE/VCCN1/2-like"/>
</dbReference>
<keyword evidence="10" id="KW-1185">Reference proteome</keyword>
<accession>A0A0C3E1I3</accession>
<evidence type="ECO:0000313" key="9">
    <source>
        <dbReference type="EMBL" id="KIN08148.1"/>
    </source>
</evidence>
<dbReference type="GO" id="GO:0005886">
    <property type="term" value="C:plasma membrane"/>
    <property type="evidence" value="ECO:0007669"/>
    <property type="project" value="UniProtKB-SubCell"/>
</dbReference>
<keyword evidence="4 8" id="KW-0812">Transmembrane</keyword>
<dbReference type="OrthoDB" id="1368at2759"/>
<dbReference type="GO" id="GO:0005254">
    <property type="term" value="F:chloride channel activity"/>
    <property type="evidence" value="ECO:0007669"/>
    <property type="project" value="InterPro"/>
</dbReference>
<keyword evidence="3" id="KW-1003">Cell membrane</keyword>
<evidence type="ECO:0000256" key="7">
    <source>
        <dbReference type="ARBA" id="ARBA00023136"/>
    </source>
</evidence>
<feature type="transmembrane region" description="Helical" evidence="8">
    <location>
        <begin position="316"/>
        <end position="338"/>
    </location>
</feature>
<dbReference type="Proteomes" id="UP000054321">
    <property type="component" value="Unassembled WGS sequence"/>
</dbReference>
<feature type="transmembrane region" description="Helical" evidence="8">
    <location>
        <begin position="292"/>
        <end position="310"/>
    </location>
</feature>
<name>A0A0C3E1I3_OIDMZ</name>
<evidence type="ECO:0000313" key="10">
    <source>
        <dbReference type="Proteomes" id="UP000054321"/>
    </source>
</evidence>
<dbReference type="PANTHER" id="PTHR33281:SF19">
    <property type="entry name" value="VOLTAGE-DEPENDENT ANION CHANNEL-FORMING PROTEIN YNEE"/>
    <property type="match status" value="1"/>
</dbReference>
<evidence type="ECO:0000256" key="2">
    <source>
        <dbReference type="ARBA" id="ARBA00022448"/>
    </source>
</evidence>
<keyword evidence="2" id="KW-0813">Transport</keyword>
<evidence type="ECO:0000256" key="1">
    <source>
        <dbReference type="ARBA" id="ARBA00004651"/>
    </source>
</evidence>
<evidence type="ECO:0000256" key="8">
    <source>
        <dbReference type="SAM" id="Phobius"/>
    </source>
</evidence>
<feature type="transmembrane region" description="Helical" evidence="8">
    <location>
        <begin position="82"/>
        <end position="102"/>
    </location>
</feature>
<protein>
    <submittedName>
        <fullName evidence="9">Uncharacterized protein</fullName>
    </submittedName>
</protein>
<reference evidence="9 10" key="1">
    <citation type="submission" date="2014-04" db="EMBL/GenBank/DDBJ databases">
        <authorList>
            <consortium name="DOE Joint Genome Institute"/>
            <person name="Kuo A."/>
            <person name="Martino E."/>
            <person name="Perotto S."/>
            <person name="Kohler A."/>
            <person name="Nagy L.G."/>
            <person name="Floudas D."/>
            <person name="Copeland A."/>
            <person name="Barry K.W."/>
            <person name="Cichocki N."/>
            <person name="Veneault-Fourrey C."/>
            <person name="LaButti K."/>
            <person name="Lindquist E.A."/>
            <person name="Lipzen A."/>
            <person name="Lundell T."/>
            <person name="Morin E."/>
            <person name="Murat C."/>
            <person name="Sun H."/>
            <person name="Tunlid A."/>
            <person name="Henrissat B."/>
            <person name="Grigoriev I.V."/>
            <person name="Hibbett D.S."/>
            <person name="Martin F."/>
            <person name="Nordberg H.P."/>
            <person name="Cantor M.N."/>
            <person name="Hua S.X."/>
        </authorList>
    </citation>
    <scope>NUCLEOTIDE SEQUENCE [LARGE SCALE GENOMIC DNA]</scope>
    <source>
        <strain evidence="9 10">Zn</strain>
    </source>
</reference>
<dbReference type="AlphaFoldDB" id="A0A0C3E1I3"/>
<evidence type="ECO:0000256" key="5">
    <source>
        <dbReference type="ARBA" id="ARBA00022989"/>
    </source>
</evidence>
<dbReference type="EMBL" id="KN832870">
    <property type="protein sequence ID" value="KIN08148.1"/>
    <property type="molecule type" value="Genomic_DNA"/>
</dbReference>
<dbReference type="HOGENOM" id="CLU_029790_1_1_1"/>
<dbReference type="PANTHER" id="PTHR33281">
    <property type="entry name" value="UPF0187 PROTEIN YNEE"/>
    <property type="match status" value="1"/>
</dbReference>
<evidence type="ECO:0000256" key="3">
    <source>
        <dbReference type="ARBA" id="ARBA00022475"/>
    </source>
</evidence>
<keyword evidence="5 8" id="KW-1133">Transmembrane helix</keyword>
<feature type="transmembrane region" description="Helical" evidence="8">
    <location>
        <begin position="54"/>
        <end position="75"/>
    </location>
</feature>
<evidence type="ECO:0000256" key="4">
    <source>
        <dbReference type="ARBA" id="ARBA00022692"/>
    </source>
</evidence>
<comment type="subcellular location">
    <subcellularLocation>
        <location evidence="1">Cell membrane</location>
        <topology evidence="1">Multi-pass membrane protein</topology>
    </subcellularLocation>
</comment>
<gene>
    <name evidence="9" type="ORF">OIDMADRAFT_152255</name>
</gene>
<evidence type="ECO:0000256" key="6">
    <source>
        <dbReference type="ARBA" id="ARBA00023065"/>
    </source>
</evidence>
<organism evidence="9 10">
    <name type="scientific">Oidiodendron maius (strain Zn)</name>
    <dbReference type="NCBI Taxonomy" id="913774"/>
    <lineage>
        <taxon>Eukaryota</taxon>
        <taxon>Fungi</taxon>
        <taxon>Dikarya</taxon>
        <taxon>Ascomycota</taxon>
        <taxon>Pezizomycotina</taxon>
        <taxon>Leotiomycetes</taxon>
        <taxon>Leotiomycetes incertae sedis</taxon>
        <taxon>Myxotrichaceae</taxon>
        <taxon>Oidiodendron</taxon>
    </lineage>
</organism>
<dbReference type="STRING" id="913774.A0A0C3E1I3"/>
<reference evidence="10" key="2">
    <citation type="submission" date="2015-01" db="EMBL/GenBank/DDBJ databases">
        <title>Evolutionary Origins and Diversification of the Mycorrhizal Mutualists.</title>
        <authorList>
            <consortium name="DOE Joint Genome Institute"/>
            <consortium name="Mycorrhizal Genomics Consortium"/>
            <person name="Kohler A."/>
            <person name="Kuo A."/>
            <person name="Nagy L.G."/>
            <person name="Floudas D."/>
            <person name="Copeland A."/>
            <person name="Barry K.W."/>
            <person name="Cichocki N."/>
            <person name="Veneault-Fourrey C."/>
            <person name="LaButti K."/>
            <person name="Lindquist E.A."/>
            <person name="Lipzen A."/>
            <person name="Lundell T."/>
            <person name="Morin E."/>
            <person name="Murat C."/>
            <person name="Riley R."/>
            <person name="Ohm R."/>
            <person name="Sun H."/>
            <person name="Tunlid A."/>
            <person name="Henrissat B."/>
            <person name="Grigoriev I.V."/>
            <person name="Hibbett D.S."/>
            <person name="Martin F."/>
        </authorList>
    </citation>
    <scope>NUCLEOTIDE SEQUENCE [LARGE SCALE GENOMIC DNA]</scope>
    <source>
        <strain evidence="10">Zn</strain>
    </source>
</reference>
<proteinExistence type="predicted"/>
<dbReference type="InParanoid" id="A0A0C3E1I3"/>